<dbReference type="Proteomes" id="UP000095286">
    <property type="component" value="Unplaced"/>
</dbReference>
<dbReference type="WBParaSite" id="RSKR_0001106700.1">
    <property type="protein sequence ID" value="RSKR_0001106700.1"/>
    <property type="gene ID" value="RSKR_0001106700"/>
</dbReference>
<evidence type="ECO:0000313" key="1">
    <source>
        <dbReference type="Proteomes" id="UP000095286"/>
    </source>
</evidence>
<reference evidence="2" key="1">
    <citation type="submission" date="2016-11" db="UniProtKB">
        <authorList>
            <consortium name="WormBaseParasite"/>
        </authorList>
    </citation>
    <scope>IDENTIFICATION</scope>
    <source>
        <strain evidence="2">KR3021</strain>
    </source>
</reference>
<protein>
    <submittedName>
        <fullName evidence="2">CULLIN_2 domain-containing protein</fullName>
    </submittedName>
</protein>
<sequence>MLCAQYGEFDKEWKEAMLVVLDLLDAKNVTPIRWHDLFTIVNRILAWDPKGTNRMIGALDHELSIYVASAEKLITGHASDIDILWSYVKEWDKYYILSQYFPLPFRQIGKEKSHKKAVYFQYNKLDQENQESPVQKKMYSLWHQLIFSRVKKQILTTTMQLIGAEREGGRSDGKVIESVRQSFVCLDDNGDNLLSLYKNQFLAEYLDSTKKYYQMVVGNTITTNGVEKYMTFMHETLEKEKERASRYLHNDGESLTKLVETVVSVVVVQYQEQLLGQTRKLIQNGDIDKLKILFMAMNLTETGIHSMLNCLQEFVASEGLLAMRESAKDVTTDPEKFVEKLLGLYTASTDLITKAFNADSRFLTIRDIAFREVVNSTEIFKIEIGTTRGKPRTGYESRCPELLANYCDLLLRKSGVSKKLTSEDIDRKLTNLMLVLKYVNSKDMFIKYHKAHLSRRLIMEAYSDLDKEENIINQFRDCGMPTETVAKLYRMLQDQELNKEFNCNLHTENKGKNNNKDFEFPDAMNVKILNEGAWGRGSDFVDVSMSEKLEEAMTHVEEVYKIKHMGRKLSWIHQWSHGTMTFVSNHGKYDLDLSAFQITVINAFQQKPREQLSLDSLKIATKLPINELARTLVSLTAYPKVKSQIILTDVLVINPKNFNDSSKFWLNFDFNIVKNNVIQAHGKLNLIGRLQLNAEMSAQVEQKEIIQLRELRCQEAIVKVLKMRQTCTLSQLQTETIELLKQVFVPNLKIIKEQVEHLISEKLIERKADDLNMFVYIS</sequence>
<name>A0AC35UFL0_9BILA</name>
<accession>A0AC35UFL0</accession>
<organism evidence="1 2">
    <name type="scientific">Rhabditophanes sp. KR3021</name>
    <dbReference type="NCBI Taxonomy" id="114890"/>
    <lineage>
        <taxon>Eukaryota</taxon>
        <taxon>Metazoa</taxon>
        <taxon>Ecdysozoa</taxon>
        <taxon>Nematoda</taxon>
        <taxon>Chromadorea</taxon>
        <taxon>Rhabditida</taxon>
        <taxon>Tylenchina</taxon>
        <taxon>Panagrolaimomorpha</taxon>
        <taxon>Strongyloidoidea</taxon>
        <taxon>Alloionematidae</taxon>
        <taxon>Rhabditophanes</taxon>
    </lineage>
</organism>
<proteinExistence type="predicted"/>
<evidence type="ECO:0000313" key="2">
    <source>
        <dbReference type="WBParaSite" id="RSKR_0001106700.1"/>
    </source>
</evidence>